<reference evidence="1" key="1">
    <citation type="submission" date="2020-03" db="EMBL/GenBank/DDBJ databases">
        <title>The deep terrestrial virosphere.</title>
        <authorList>
            <person name="Holmfeldt K."/>
            <person name="Nilsson E."/>
            <person name="Simone D."/>
            <person name="Lopez-Fernandez M."/>
            <person name="Wu X."/>
            <person name="de Brujin I."/>
            <person name="Lundin D."/>
            <person name="Andersson A."/>
            <person name="Bertilsson S."/>
            <person name="Dopson M."/>
        </authorList>
    </citation>
    <scope>NUCLEOTIDE SEQUENCE</scope>
    <source>
        <strain evidence="1">MM415B01539</strain>
    </source>
</reference>
<gene>
    <name evidence="1" type="ORF">MM415B01539_0008</name>
</gene>
<dbReference type="EMBL" id="MT141297">
    <property type="protein sequence ID" value="QJA57888.1"/>
    <property type="molecule type" value="Genomic_DNA"/>
</dbReference>
<protein>
    <submittedName>
        <fullName evidence="1">Uncharacterized protein</fullName>
    </submittedName>
</protein>
<dbReference type="AlphaFoldDB" id="A0A6M3IL31"/>
<evidence type="ECO:0000313" key="1">
    <source>
        <dbReference type="EMBL" id="QJA57888.1"/>
    </source>
</evidence>
<name>A0A6M3IL31_9ZZZZ</name>
<sequence>MAIPTVPQQLPSQTQIDLPRIQNPYLSVWWTTYNVTQIPQQSLGWMVSNGWRVTAVVPDPTTVPPTLNYQMTKQGLEPADVLLSLCNSYTIAANEARDANEIRYNEVVANWTEMIDTSHDHFDAQTNEQNVVMGVYLTDLATYMDEINEEMSLNRQELSLAYDQHKETTINRLDNLGQTELARINEEFAASLSVQLQWLVDNGLYTSLVAADIKARNTRDRDDQIQKHYDSLNREKLQNDHLVYGQRTALSEFTRQAIIDKMNTQVARLEGWKNVHADNMRLLAYQLDERNKLLTGLYSFVERRDDISPEWQNMATMIAALGDSAGGWLTP</sequence>
<organism evidence="1">
    <name type="scientific">viral metagenome</name>
    <dbReference type="NCBI Taxonomy" id="1070528"/>
    <lineage>
        <taxon>unclassified sequences</taxon>
        <taxon>metagenomes</taxon>
        <taxon>organismal metagenomes</taxon>
    </lineage>
</organism>
<proteinExistence type="predicted"/>
<accession>A0A6M3IL31</accession>